<proteinExistence type="predicted"/>
<gene>
    <name evidence="3" type="ORF">TCNE_LOCUS3908</name>
</gene>
<feature type="compositionally biased region" description="Polar residues" evidence="1">
    <location>
        <begin position="116"/>
        <end position="145"/>
    </location>
</feature>
<dbReference type="EMBL" id="UYWY01005672">
    <property type="protein sequence ID" value="VDM29625.1"/>
    <property type="molecule type" value="Genomic_DNA"/>
</dbReference>
<reference evidence="3 4" key="2">
    <citation type="submission" date="2018-11" db="EMBL/GenBank/DDBJ databases">
        <authorList>
            <consortium name="Pathogen Informatics"/>
        </authorList>
    </citation>
    <scope>NUCLEOTIDE SEQUENCE [LARGE SCALE GENOMIC DNA]</scope>
</reference>
<feature type="compositionally biased region" description="Pro residues" evidence="1">
    <location>
        <begin position="72"/>
        <end position="82"/>
    </location>
</feature>
<sequence>MLGSLVILQFVLGAIAQFHFVVPVVQHGAVMQRRAPFVRTNCCPPCIPVISGPPVPVIPGPPVPVIQPQPVRPTQPPTPPQPTQTTTNMTTTTITTTTSFPTLVTQPTTGSEHEPNTTINTTPSERISPPATSNDPITPSGSNFSRPAKKINPGVATPQPKTNRKQKIQCVD</sequence>
<feature type="compositionally biased region" description="Basic residues" evidence="1">
    <location>
        <begin position="162"/>
        <end position="172"/>
    </location>
</feature>
<evidence type="ECO:0000313" key="3">
    <source>
        <dbReference type="EMBL" id="VDM29625.1"/>
    </source>
</evidence>
<feature type="signal peptide" evidence="2">
    <location>
        <begin position="1"/>
        <end position="16"/>
    </location>
</feature>
<keyword evidence="2" id="KW-0732">Signal</keyword>
<name>A0A183U5Y8_TOXCA</name>
<evidence type="ECO:0000313" key="4">
    <source>
        <dbReference type="Proteomes" id="UP000050794"/>
    </source>
</evidence>
<evidence type="ECO:0000313" key="5">
    <source>
        <dbReference type="WBParaSite" id="TCNE_0000390801-mRNA-1"/>
    </source>
</evidence>
<keyword evidence="4" id="KW-1185">Reference proteome</keyword>
<reference evidence="5" key="1">
    <citation type="submission" date="2016-06" db="UniProtKB">
        <authorList>
            <consortium name="WormBaseParasite"/>
        </authorList>
    </citation>
    <scope>IDENTIFICATION</scope>
</reference>
<accession>A0A183U5Y8</accession>
<dbReference type="WBParaSite" id="TCNE_0000390801-mRNA-1">
    <property type="protein sequence ID" value="TCNE_0000390801-mRNA-1"/>
    <property type="gene ID" value="TCNE_0000390801"/>
</dbReference>
<evidence type="ECO:0000256" key="2">
    <source>
        <dbReference type="SAM" id="SignalP"/>
    </source>
</evidence>
<feature type="compositionally biased region" description="Low complexity" evidence="1">
    <location>
        <begin position="83"/>
        <end position="109"/>
    </location>
</feature>
<evidence type="ECO:0000256" key="1">
    <source>
        <dbReference type="SAM" id="MobiDB-lite"/>
    </source>
</evidence>
<dbReference type="AlphaFoldDB" id="A0A183U5Y8"/>
<protein>
    <submittedName>
        <fullName evidence="5">Extensin-like</fullName>
    </submittedName>
</protein>
<feature type="region of interest" description="Disordered" evidence="1">
    <location>
        <begin position="72"/>
        <end position="172"/>
    </location>
</feature>
<feature type="chain" id="PRO_5044553006" evidence="2">
    <location>
        <begin position="17"/>
        <end position="172"/>
    </location>
</feature>
<dbReference type="Proteomes" id="UP000050794">
    <property type="component" value="Unassembled WGS sequence"/>
</dbReference>
<organism evidence="4 5">
    <name type="scientific">Toxocara canis</name>
    <name type="common">Canine roundworm</name>
    <dbReference type="NCBI Taxonomy" id="6265"/>
    <lineage>
        <taxon>Eukaryota</taxon>
        <taxon>Metazoa</taxon>
        <taxon>Ecdysozoa</taxon>
        <taxon>Nematoda</taxon>
        <taxon>Chromadorea</taxon>
        <taxon>Rhabditida</taxon>
        <taxon>Spirurina</taxon>
        <taxon>Ascaridomorpha</taxon>
        <taxon>Ascaridoidea</taxon>
        <taxon>Toxocaridae</taxon>
        <taxon>Toxocara</taxon>
    </lineage>
</organism>